<evidence type="ECO:0000313" key="1">
    <source>
        <dbReference type="Proteomes" id="UP000515202"/>
    </source>
</evidence>
<organism evidence="1 2">
    <name type="scientific">Pteropus vampyrus</name>
    <name type="common">Large flying fox</name>
    <dbReference type="NCBI Taxonomy" id="132908"/>
    <lineage>
        <taxon>Eukaryota</taxon>
        <taxon>Metazoa</taxon>
        <taxon>Chordata</taxon>
        <taxon>Craniata</taxon>
        <taxon>Vertebrata</taxon>
        <taxon>Euteleostomi</taxon>
        <taxon>Mammalia</taxon>
        <taxon>Eutheria</taxon>
        <taxon>Laurasiatheria</taxon>
        <taxon>Chiroptera</taxon>
        <taxon>Yinpterochiroptera</taxon>
        <taxon>Pteropodoidea</taxon>
        <taxon>Pteropodidae</taxon>
        <taxon>Pteropodinae</taxon>
        <taxon>Pteropus</taxon>
    </lineage>
</organism>
<evidence type="ECO:0000313" key="2">
    <source>
        <dbReference type="RefSeq" id="XP_011357476.1"/>
    </source>
</evidence>
<keyword evidence="1" id="KW-1185">Reference proteome</keyword>
<dbReference type="AlphaFoldDB" id="A0A6P3Q3N3"/>
<dbReference type="OrthoDB" id="9971592at2759"/>
<reference evidence="2" key="1">
    <citation type="submission" date="2025-08" db="UniProtKB">
        <authorList>
            <consortium name="RefSeq"/>
        </authorList>
    </citation>
    <scope>IDENTIFICATION</scope>
    <source>
        <tissue evidence="2">Kidney</tissue>
    </source>
</reference>
<name>A0A6P3Q3N3_PTEVA</name>
<dbReference type="CTD" id="79145"/>
<gene>
    <name evidence="2" type="primary">CHCHD7</name>
</gene>
<accession>A0A6P3Q3N3</accession>
<dbReference type="GeneID" id="105291406"/>
<dbReference type="RefSeq" id="XP_011357476.1">
    <property type="nucleotide sequence ID" value="XM_011359174.2"/>
</dbReference>
<dbReference type="Proteomes" id="UP000515202">
    <property type="component" value="Unplaced"/>
</dbReference>
<proteinExistence type="predicted"/>
<protein>
    <submittedName>
        <fullName evidence="2">Coiled-coil-helix-coiled-coil-helix domain-containing protein 7 isoform X2</fullName>
    </submittedName>
</protein>
<sequence length="56" mass="6525">MPMVARRLRDPDVNPCLLIPFHLLNDAYLTYLRNLMLLPDVWMKITTTRKGVPLTS</sequence>